<feature type="compositionally biased region" description="Polar residues" evidence="5">
    <location>
        <begin position="288"/>
        <end position="297"/>
    </location>
</feature>
<keyword evidence="8" id="KW-1185">Reference proteome</keyword>
<feature type="compositionally biased region" description="Polar residues" evidence="5">
    <location>
        <begin position="556"/>
        <end position="566"/>
    </location>
</feature>
<sequence>MAANSLPAGAFITTVDGKRCTAVPRAKTSSTAQETVEAFTSIAAAAPPAAATATPAANAADTAAAANNAANAAQTSAAVAIAVGSADANTAPPGAVSSTSAATTTADTQTNSPVTALPEASDLPVLTDSAAGTPPFTVIGAPQASTDNAAPEATDTRSSSNQAVSAAPNPNSNAVQSTVAVAGGVIGGVVAISLLAFIIWWWRRKMTRKRRSTLLTPLDVAGSFDRDEKGAYIINRGSIGPTPMGEKFRAALGYNMKKIRTRIAKSGSPSVNMDRGNSQFMDPIGSHSRGNSSSTTKGAEVTTRDRFMDWWTRLTADMNFNWRLRNDKNPDRESGLPATGVSNEKRSKLGSQPDFLTLLSMDDHELDREAQRRRASVSRKNGSAGSADHFLGGLSLNFGSSSDNPFSDANALAHTSAQPAPLVVSQPSNPFSDFNAIRDPSTAAVAKPSTYVIDMRRSRGQSVSSNTTRQPSALYNSRESVGSVGSFTTHRNKFRSDPFDLERPELLAGARAAKNSITSSTAGTAGSEPRDSRVGGATGPGGAEPRRPAGARTRTDSFSSKYSSGVSMGDWSDPGPDVGPAATRWDGPEPRGSPTQGWRDRLEREAAVAKAPGGRERRQSAGSQKSVGRAM</sequence>
<feature type="region of interest" description="Disordered" evidence="5">
    <location>
        <begin position="134"/>
        <end position="173"/>
    </location>
</feature>
<dbReference type="GO" id="GO:0016020">
    <property type="term" value="C:membrane"/>
    <property type="evidence" value="ECO:0007669"/>
    <property type="project" value="UniProtKB-SubCell"/>
</dbReference>
<dbReference type="AlphaFoldDB" id="A0AA40DUG0"/>
<feature type="compositionally biased region" description="Low complexity" evidence="5">
    <location>
        <begin position="89"/>
        <end position="113"/>
    </location>
</feature>
<organism evidence="7 8">
    <name type="scientific">Lasiosphaeria miniovina</name>
    <dbReference type="NCBI Taxonomy" id="1954250"/>
    <lineage>
        <taxon>Eukaryota</taxon>
        <taxon>Fungi</taxon>
        <taxon>Dikarya</taxon>
        <taxon>Ascomycota</taxon>
        <taxon>Pezizomycotina</taxon>
        <taxon>Sordariomycetes</taxon>
        <taxon>Sordariomycetidae</taxon>
        <taxon>Sordariales</taxon>
        <taxon>Lasiosphaeriaceae</taxon>
        <taxon>Lasiosphaeria</taxon>
    </lineage>
</organism>
<evidence type="ECO:0000256" key="5">
    <source>
        <dbReference type="SAM" id="MobiDB-lite"/>
    </source>
</evidence>
<evidence type="ECO:0000313" key="7">
    <source>
        <dbReference type="EMBL" id="KAK0713812.1"/>
    </source>
</evidence>
<dbReference type="EMBL" id="JAUIRO010000005">
    <property type="protein sequence ID" value="KAK0713812.1"/>
    <property type="molecule type" value="Genomic_DNA"/>
</dbReference>
<gene>
    <name evidence="7" type="ORF">B0T26DRAFT_373575</name>
</gene>
<evidence type="ECO:0000256" key="6">
    <source>
        <dbReference type="SAM" id="Phobius"/>
    </source>
</evidence>
<dbReference type="PANTHER" id="PTHR15549:SF6">
    <property type="entry name" value="MID2 DOMAIN-CONTAINING PROTEIN"/>
    <property type="match status" value="1"/>
</dbReference>
<keyword evidence="4 6" id="KW-0472">Membrane</keyword>
<feature type="compositionally biased region" description="Basic and acidic residues" evidence="5">
    <location>
        <begin position="324"/>
        <end position="334"/>
    </location>
</feature>
<comment type="subcellular location">
    <subcellularLocation>
        <location evidence="1">Membrane</location>
        <topology evidence="1">Single-pass membrane protein</topology>
    </subcellularLocation>
</comment>
<comment type="caution">
    <text evidence="7">The sequence shown here is derived from an EMBL/GenBank/DDBJ whole genome shotgun (WGS) entry which is preliminary data.</text>
</comment>
<proteinExistence type="predicted"/>
<feature type="compositionally biased region" description="Basic and acidic residues" evidence="5">
    <location>
        <begin position="598"/>
        <end position="619"/>
    </location>
</feature>
<feature type="transmembrane region" description="Helical" evidence="6">
    <location>
        <begin position="179"/>
        <end position="202"/>
    </location>
</feature>
<evidence type="ECO:0000313" key="8">
    <source>
        <dbReference type="Proteomes" id="UP001172101"/>
    </source>
</evidence>
<accession>A0AA40DUG0</accession>
<feature type="compositionally biased region" description="Polar residues" evidence="5">
    <location>
        <begin position="460"/>
        <end position="477"/>
    </location>
</feature>
<feature type="region of interest" description="Disordered" evidence="5">
    <location>
        <begin position="324"/>
        <end position="354"/>
    </location>
</feature>
<feature type="compositionally biased region" description="Low complexity" evidence="5">
    <location>
        <begin position="518"/>
        <end position="527"/>
    </location>
</feature>
<dbReference type="Proteomes" id="UP001172101">
    <property type="component" value="Unassembled WGS sequence"/>
</dbReference>
<evidence type="ECO:0000256" key="4">
    <source>
        <dbReference type="ARBA" id="ARBA00023136"/>
    </source>
</evidence>
<evidence type="ECO:0000256" key="1">
    <source>
        <dbReference type="ARBA" id="ARBA00004167"/>
    </source>
</evidence>
<evidence type="ECO:0000256" key="3">
    <source>
        <dbReference type="ARBA" id="ARBA00022989"/>
    </source>
</evidence>
<dbReference type="PANTHER" id="PTHR15549">
    <property type="entry name" value="PAIRED IMMUNOGLOBULIN-LIKE TYPE 2 RECEPTOR"/>
    <property type="match status" value="1"/>
</dbReference>
<reference evidence="7" key="1">
    <citation type="submission" date="2023-06" db="EMBL/GenBank/DDBJ databases">
        <title>Genome-scale phylogeny and comparative genomics of the fungal order Sordariales.</title>
        <authorList>
            <consortium name="Lawrence Berkeley National Laboratory"/>
            <person name="Hensen N."/>
            <person name="Bonometti L."/>
            <person name="Westerberg I."/>
            <person name="Brannstrom I.O."/>
            <person name="Guillou S."/>
            <person name="Cros-Aarteil S."/>
            <person name="Calhoun S."/>
            <person name="Haridas S."/>
            <person name="Kuo A."/>
            <person name="Mondo S."/>
            <person name="Pangilinan J."/>
            <person name="Riley R."/>
            <person name="LaButti K."/>
            <person name="Andreopoulos B."/>
            <person name="Lipzen A."/>
            <person name="Chen C."/>
            <person name="Yanf M."/>
            <person name="Daum C."/>
            <person name="Ng V."/>
            <person name="Clum A."/>
            <person name="Steindorff A."/>
            <person name="Ohm R."/>
            <person name="Martin F."/>
            <person name="Silar P."/>
            <person name="Natvig D."/>
            <person name="Lalanne C."/>
            <person name="Gautier V."/>
            <person name="Ament-velasquez S.L."/>
            <person name="Kruys A."/>
            <person name="Hutchinson M.I."/>
            <person name="Powell A.J."/>
            <person name="Barry K."/>
            <person name="Miller A.N."/>
            <person name="Grigoriev I.V."/>
            <person name="Debuchy R."/>
            <person name="Gladieux P."/>
            <person name="Thoren M.H."/>
            <person name="Johannesson H."/>
        </authorList>
    </citation>
    <scope>NUCLEOTIDE SEQUENCE</scope>
    <source>
        <strain evidence="7">SMH2392-1A</strain>
    </source>
</reference>
<feature type="compositionally biased region" description="Low complexity" evidence="5">
    <location>
        <begin position="158"/>
        <end position="173"/>
    </location>
</feature>
<dbReference type="RefSeq" id="XP_060295134.1">
    <property type="nucleotide sequence ID" value="XM_060434681.1"/>
</dbReference>
<name>A0AA40DUG0_9PEZI</name>
<dbReference type="GO" id="GO:0071944">
    <property type="term" value="C:cell periphery"/>
    <property type="evidence" value="ECO:0007669"/>
    <property type="project" value="UniProtKB-ARBA"/>
</dbReference>
<protein>
    <submittedName>
        <fullName evidence="7">Uncharacterized protein</fullName>
    </submittedName>
</protein>
<feature type="compositionally biased region" description="Polar residues" evidence="5">
    <location>
        <begin position="620"/>
        <end position="631"/>
    </location>
</feature>
<keyword evidence="3 6" id="KW-1133">Transmembrane helix</keyword>
<feature type="region of interest" description="Disordered" evidence="5">
    <location>
        <begin position="265"/>
        <end position="300"/>
    </location>
</feature>
<feature type="compositionally biased region" description="Polar residues" evidence="5">
    <location>
        <begin position="267"/>
        <end position="280"/>
    </location>
</feature>
<dbReference type="GeneID" id="85317951"/>
<evidence type="ECO:0000256" key="2">
    <source>
        <dbReference type="ARBA" id="ARBA00022692"/>
    </source>
</evidence>
<feature type="region of interest" description="Disordered" evidence="5">
    <location>
        <begin position="511"/>
        <end position="631"/>
    </location>
</feature>
<feature type="region of interest" description="Disordered" evidence="5">
    <location>
        <begin position="89"/>
        <end position="120"/>
    </location>
</feature>
<feature type="region of interest" description="Disordered" evidence="5">
    <location>
        <begin position="458"/>
        <end position="477"/>
    </location>
</feature>
<keyword evidence="2 6" id="KW-0812">Transmembrane</keyword>
<dbReference type="InterPro" id="IPR051694">
    <property type="entry name" value="Immunoregulatory_rcpt-like"/>
</dbReference>